<evidence type="ECO:0000313" key="2">
    <source>
        <dbReference type="Proteomes" id="UP000271152"/>
    </source>
</evidence>
<sequence>MIRGSPQRAIHGAVRLAWRPARLPPDQRQDSAVTNVALCVVSAIAVEKHCGSRDCV</sequence>
<dbReference type="AlphaFoldDB" id="A0A3M5WLQ2"/>
<dbReference type="EMBL" id="RBUG01000099">
    <property type="protein sequence ID" value="RMU71580.1"/>
    <property type="molecule type" value="Genomic_DNA"/>
</dbReference>
<dbReference type="Proteomes" id="UP000271152">
    <property type="component" value="Unassembled WGS sequence"/>
</dbReference>
<comment type="caution">
    <text evidence="1">The sequence shown here is derived from an EMBL/GenBank/DDBJ whole genome shotgun (WGS) entry which is preliminary data.</text>
</comment>
<protein>
    <submittedName>
        <fullName evidence="1">Uncharacterized protein</fullName>
    </submittedName>
</protein>
<reference evidence="1 2" key="1">
    <citation type="submission" date="2018-08" db="EMBL/GenBank/DDBJ databases">
        <title>Recombination of ecologically and evolutionarily significant loci maintains genetic cohesion in the Pseudomonas syringae species complex.</title>
        <authorList>
            <person name="Dillon M."/>
            <person name="Thakur S."/>
            <person name="Almeida R.N.D."/>
            <person name="Weir B.S."/>
            <person name="Guttman D.S."/>
        </authorList>
    </citation>
    <scope>NUCLEOTIDE SEQUENCE [LARGE SCALE GENOMIC DNA]</scope>
    <source>
        <strain evidence="1 2">ICMP 11947</strain>
    </source>
</reference>
<accession>A0A3M5WLQ2</accession>
<proteinExistence type="predicted"/>
<gene>
    <name evidence="1" type="ORF">ALP23_04636</name>
</gene>
<evidence type="ECO:0000313" key="1">
    <source>
        <dbReference type="EMBL" id="RMU71580.1"/>
    </source>
</evidence>
<name>A0A3M5WLQ2_9PSED</name>
<organism evidence="1 2">
    <name type="scientific">Pseudomonas syringae pv. apii</name>
    <dbReference type="NCBI Taxonomy" id="81036"/>
    <lineage>
        <taxon>Bacteria</taxon>
        <taxon>Pseudomonadati</taxon>
        <taxon>Pseudomonadota</taxon>
        <taxon>Gammaproteobacteria</taxon>
        <taxon>Pseudomonadales</taxon>
        <taxon>Pseudomonadaceae</taxon>
        <taxon>Pseudomonas</taxon>
    </lineage>
</organism>